<evidence type="ECO:0000313" key="7">
    <source>
        <dbReference type="Proteomes" id="UP001064489"/>
    </source>
</evidence>
<keyword evidence="2" id="KW-0645">Protease</keyword>
<reference evidence="6" key="2">
    <citation type="submission" date="2023-02" db="EMBL/GenBank/DDBJ databases">
        <authorList>
            <person name="Swenson N.G."/>
            <person name="Wegrzyn J.L."/>
            <person name="Mcevoy S.L."/>
        </authorList>
    </citation>
    <scope>NUCLEOTIDE SEQUENCE</scope>
    <source>
        <strain evidence="6">91603</strain>
        <tissue evidence="6">Leaf</tissue>
    </source>
</reference>
<dbReference type="EMBL" id="JAJSOW010000001">
    <property type="protein sequence ID" value="KAI9200702.1"/>
    <property type="molecule type" value="Genomic_DNA"/>
</dbReference>
<dbReference type="Gene3D" id="3.90.70.10">
    <property type="entry name" value="Cysteine proteinases"/>
    <property type="match status" value="1"/>
</dbReference>
<dbReference type="Proteomes" id="UP001064489">
    <property type="component" value="Chromosome 9"/>
</dbReference>
<dbReference type="InterPro" id="IPR013128">
    <property type="entry name" value="Peptidase_C1A"/>
</dbReference>
<keyword evidence="4" id="KW-0788">Thiol protease</keyword>
<accession>A0AAD5JWB7</accession>
<evidence type="ECO:0000256" key="4">
    <source>
        <dbReference type="ARBA" id="ARBA00022807"/>
    </source>
</evidence>
<reference evidence="6" key="1">
    <citation type="journal article" date="2022" name="Plant J.">
        <title>Strategies of tolerance reflected in two North American maple genomes.</title>
        <authorList>
            <person name="McEvoy S.L."/>
            <person name="Sezen U.U."/>
            <person name="Trouern-Trend A."/>
            <person name="McMahon S.M."/>
            <person name="Schaberg P.G."/>
            <person name="Yang J."/>
            <person name="Wegrzyn J.L."/>
            <person name="Swenson N.G."/>
        </authorList>
    </citation>
    <scope>NUCLEOTIDE SEQUENCE</scope>
    <source>
        <strain evidence="6">91603</strain>
    </source>
</reference>
<dbReference type="PANTHER" id="PTHR12411">
    <property type="entry name" value="CYSTEINE PROTEASE FAMILY C1-RELATED"/>
    <property type="match status" value="1"/>
</dbReference>
<dbReference type="InterPro" id="IPR000668">
    <property type="entry name" value="Peptidase_C1A_C"/>
</dbReference>
<comment type="similarity">
    <text evidence="1">Belongs to the peptidase C1 family.</text>
</comment>
<dbReference type="GO" id="GO:0006508">
    <property type="term" value="P:proteolysis"/>
    <property type="evidence" value="ECO:0007669"/>
    <property type="project" value="UniProtKB-KW"/>
</dbReference>
<dbReference type="AlphaFoldDB" id="A0AAD5JWB7"/>
<keyword evidence="3" id="KW-0378">Hydrolase</keyword>
<dbReference type="InterPro" id="IPR000169">
    <property type="entry name" value="Pept_cys_AS"/>
</dbReference>
<protein>
    <recommendedName>
        <fullName evidence="5">Peptidase C1A papain C-terminal domain-containing protein</fullName>
    </recommendedName>
</protein>
<evidence type="ECO:0000256" key="3">
    <source>
        <dbReference type="ARBA" id="ARBA00022801"/>
    </source>
</evidence>
<dbReference type="PROSITE" id="PS00139">
    <property type="entry name" value="THIOL_PROTEASE_CYS"/>
    <property type="match status" value="1"/>
</dbReference>
<evidence type="ECO:0000256" key="2">
    <source>
        <dbReference type="ARBA" id="ARBA00022670"/>
    </source>
</evidence>
<gene>
    <name evidence="6" type="ORF">LWI28_011868</name>
</gene>
<sequence>MHGLNHDPLIIQQVVSSKDHDDLLMMTAEHQLSAFKKEYEFRNQYLLLDQNIQLPKNLKTAPILPTEDLPETYDWREYDAVTEVKDQGECGCCWAFAAIATLETAHFMSKSNLVELSEQQLVDCSDDGECGCCWAFAAIATLETGHFMSKNAVIEPDEDQFAANLVNYSTIAVQINEAMTKLTKVELRAPMNARMFSIME</sequence>
<dbReference type="SUPFAM" id="SSF54001">
    <property type="entry name" value="Cysteine proteinases"/>
    <property type="match status" value="2"/>
</dbReference>
<evidence type="ECO:0000256" key="1">
    <source>
        <dbReference type="ARBA" id="ARBA00008455"/>
    </source>
</evidence>
<dbReference type="InterPro" id="IPR038765">
    <property type="entry name" value="Papain-like_cys_pep_sf"/>
</dbReference>
<evidence type="ECO:0000259" key="5">
    <source>
        <dbReference type="SMART" id="SM00645"/>
    </source>
</evidence>
<name>A0AAD5JWB7_ACENE</name>
<keyword evidence="7" id="KW-1185">Reference proteome</keyword>
<dbReference type="SMART" id="SM00645">
    <property type="entry name" value="Pept_C1"/>
    <property type="match status" value="1"/>
</dbReference>
<dbReference type="GO" id="GO:0008234">
    <property type="term" value="F:cysteine-type peptidase activity"/>
    <property type="evidence" value="ECO:0007669"/>
    <property type="project" value="UniProtKB-KW"/>
</dbReference>
<organism evidence="6 7">
    <name type="scientific">Acer negundo</name>
    <name type="common">Box elder</name>
    <dbReference type="NCBI Taxonomy" id="4023"/>
    <lineage>
        <taxon>Eukaryota</taxon>
        <taxon>Viridiplantae</taxon>
        <taxon>Streptophyta</taxon>
        <taxon>Embryophyta</taxon>
        <taxon>Tracheophyta</taxon>
        <taxon>Spermatophyta</taxon>
        <taxon>Magnoliopsida</taxon>
        <taxon>eudicotyledons</taxon>
        <taxon>Gunneridae</taxon>
        <taxon>Pentapetalae</taxon>
        <taxon>rosids</taxon>
        <taxon>malvids</taxon>
        <taxon>Sapindales</taxon>
        <taxon>Sapindaceae</taxon>
        <taxon>Hippocastanoideae</taxon>
        <taxon>Acereae</taxon>
        <taxon>Acer</taxon>
    </lineage>
</organism>
<dbReference type="Pfam" id="PF00112">
    <property type="entry name" value="Peptidase_C1"/>
    <property type="match status" value="1"/>
</dbReference>
<evidence type="ECO:0000313" key="6">
    <source>
        <dbReference type="EMBL" id="KAI9200702.1"/>
    </source>
</evidence>
<proteinExistence type="inferred from homology"/>
<comment type="caution">
    <text evidence="6">The sequence shown here is derived from an EMBL/GenBank/DDBJ whole genome shotgun (WGS) entry which is preliminary data.</text>
</comment>
<feature type="domain" description="Peptidase C1A papain C-terminal" evidence="5">
    <location>
        <begin position="69"/>
        <end position="199"/>
    </location>
</feature>